<keyword evidence="7" id="KW-1185">Reference proteome</keyword>
<evidence type="ECO:0000313" key="6">
    <source>
        <dbReference type="EMBL" id="GEM81493.1"/>
    </source>
</evidence>
<dbReference type="EMBL" id="BJXK01000024">
    <property type="protein sequence ID" value="GEM81493.1"/>
    <property type="molecule type" value="Genomic_DNA"/>
</dbReference>
<dbReference type="PROSITE" id="PS50977">
    <property type="entry name" value="HTH_TETR_2"/>
    <property type="match status" value="1"/>
</dbReference>
<evidence type="ECO:0000256" key="3">
    <source>
        <dbReference type="ARBA" id="ARBA00023163"/>
    </source>
</evidence>
<dbReference type="InterPro" id="IPR036271">
    <property type="entry name" value="Tet_transcr_reg_TetR-rel_C_sf"/>
</dbReference>
<evidence type="ECO:0000259" key="5">
    <source>
        <dbReference type="PROSITE" id="PS50977"/>
    </source>
</evidence>
<keyword evidence="3" id="KW-0804">Transcription</keyword>
<dbReference type="PRINTS" id="PR00455">
    <property type="entry name" value="HTHTETR"/>
</dbReference>
<evidence type="ECO:0000256" key="4">
    <source>
        <dbReference type="PROSITE-ProRule" id="PRU00335"/>
    </source>
</evidence>
<evidence type="ECO:0000313" key="7">
    <source>
        <dbReference type="Proteomes" id="UP000321113"/>
    </source>
</evidence>
<sequence>MAGRKRTFDKNVALDKAMRLFWNNGYAGTSISNLTSELGINSPSLYAAFGNKDQLFKEVLEHYLTQYAEPHYQHLTTDSEADLQTRLHACFHGLIQLFTDNDTPLGCLLVKSVNESDSIGFPDEATVYLRDCGSQTKLILMTLFNSGINNEDLPKNTTIEMLVDYLLSVSYGLAVQARTGQKIEVLAIVLDYALATLPYKKNDF</sequence>
<feature type="DNA-binding region" description="H-T-H motif" evidence="4">
    <location>
        <begin position="30"/>
        <end position="49"/>
    </location>
</feature>
<dbReference type="SUPFAM" id="SSF48498">
    <property type="entry name" value="Tetracyclin repressor-like, C-terminal domain"/>
    <property type="match status" value="1"/>
</dbReference>
<dbReference type="AlphaFoldDB" id="A0A511QVT9"/>
<dbReference type="InterPro" id="IPR009057">
    <property type="entry name" value="Homeodomain-like_sf"/>
</dbReference>
<dbReference type="OrthoDB" id="270177at2"/>
<dbReference type="RefSeq" id="WP_119010357.1">
    <property type="nucleotide sequence ID" value="NZ_BJXK01000024.1"/>
</dbReference>
<gene>
    <name evidence="6" type="ORF">VSU01S_37380</name>
</gene>
<dbReference type="PROSITE" id="PS01081">
    <property type="entry name" value="HTH_TETR_1"/>
    <property type="match status" value="1"/>
</dbReference>
<accession>A0A511QVT9</accession>
<evidence type="ECO:0000256" key="1">
    <source>
        <dbReference type="ARBA" id="ARBA00023015"/>
    </source>
</evidence>
<protein>
    <submittedName>
        <fullName evidence="6">TetR family transcriptional regulator</fullName>
    </submittedName>
</protein>
<reference evidence="6 7" key="1">
    <citation type="submission" date="2019-07" db="EMBL/GenBank/DDBJ databases">
        <title>Whole genome shotgun sequence of Vibrio superstes NBRC 103154.</title>
        <authorList>
            <person name="Hosoyama A."/>
            <person name="Uohara A."/>
            <person name="Ohji S."/>
            <person name="Ichikawa N."/>
        </authorList>
    </citation>
    <scope>NUCLEOTIDE SEQUENCE [LARGE SCALE GENOMIC DNA]</scope>
    <source>
        <strain evidence="6 7">NBRC 103154</strain>
    </source>
</reference>
<dbReference type="PANTHER" id="PTHR47506:SF1">
    <property type="entry name" value="HTH-TYPE TRANSCRIPTIONAL REGULATOR YJDC"/>
    <property type="match status" value="1"/>
</dbReference>
<dbReference type="Gene3D" id="1.10.10.60">
    <property type="entry name" value="Homeodomain-like"/>
    <property type="match status" value="1"/>
</dbReference>
<dbReference type="SUPFAM" id="SSF46689">
    <property type="entry name" value="Homeodomain-like"/>
    <property type="match status" value="1"/>
</dbReference>
<dbReference type="Proteomes" id="UP000321113">
    <property type="component" value="Unassembled WGS sequence"/>
</dbReference>
<dbReference type="InterPro" id="IPR023772">
    <property type="entry name" value="DNA-bd_HTH_TetR-type_CS"/>
</dbReference>
<proteinExistence type="predicted"/>
<dbReference type="GO" id="GO:0003677">
    <property type="term" value="F:DNA binding"/>
    <property type="evidence" value="ECO:0007669"/>
    <property type="project" value="UniProtKB-UniRule"/>
</dbReference>
<name>A0A511QVT9_9VIBR</name>
<dbReference type="InterPro" id="IPR001647">
    <property type="entry name" value="HTH_TetR"/>
</dbReference>
<keyword evidence="1" id="KW-0805">Transcription regulation</keyword>
<dbReference type="Gene3D" id="1.10.357.10">
    <property type="entry name" value="Tetracycline Repressor, domain 2"/>
    <property type="match status" value="1"/>
</dbReference>
<feature type="domain" description="HTH tetR-type" evidence="5">
    <location>
        <begin position="7"/>
        <end position="67"/>
    </location>
</feature>
<keyword evidence="2 4" id="KW-0238">DNA-binding</keyword>
<dbReference type="PANTHER" id="PTHR47506">
    <property type="entry name" value="TRANSCRIPTIONAL REGULATORY PROTEIN"/>
    <property type="match status" value="1"/>
</dbReference>
<comment type="caution">
    <text evidence="6">The sequence shown here is derived from an EMBL/GenBank/DDBJ whole genome shotgun (WGS) entry which is preliminary data.</text>
</comment>
<organism evidence="6 7">
    <name type="scientific">Vibrio superstes NBRC 103154</name>
    <dbReference type="NCBI Taxonomy" id="1219062"/>
    <lineage>
        <taxon>Bacteria</taxon>
        <taxon>Pseudomonadati</taxon>
        <taxon>Pseudomonadota</taxon>
        <taxon>Gammaproteobacteria</taxon>
        <taxon>Vibrionales</taxon>
        <taxon>Vibrionaceae</taxon>
        <taxon>Vibrio</taxon>
    </lineage>
</organism>
<dbReference type="Pfam" id="PF00440">
    <property type="entry name" value="TetR_N"/>
    <property type="match status" value="1"/>
</dbReference>
<evidence type="ECO:0000256" key="2">
    <source>
        <dbReference type="ARBA" id="ARBA00023125"/>
    </source>
</evidence>